<keyword evidence="4" id="KW-0498">Mitosis</keyword>
<feature type="region of interest" description="Disordered" evidence="6">
    <location>
        <begin position="52"/>
        <end position="102"/>
    </location>
</feature>
<dbReference type="Pfam" id="PF15243">
    <property type="entry name" value="ANAPC15"/>
    <property type="match status" value="1"/>
</dbReference>
<gene>
    <name evidence="7" type="ORF">OCBIM_22024338mg</name>
</gene>
<feature type="compositionally biased region" description="Acidic residues" evidence="6">
    <location>
        <begin position="63"/>
        <end position="99"/>
    </location>
</feature>
<name>A0A0L8H1T2_OCTBM</name>
<keyword evidence="3" id="KW-0132">Cell division</keyword>
<comment type="pathway">
    <text evidence="1">Protein modification; protein ubiquitination.</text>
</comment>
<keyword evidence="5" id="KW-0131">Cell cycle</keyword>
<sequence>MFRPLFPALVPKAVDPFWFPVDKPCLDESEISALEADYNNWAQSVGDKDNAIVPIGKTAQEHYDEEEEEEEEEEVDDESDTNDDELDTDMVDDRDSADDFDFRGRRNSLNLIYLERSLRVNTAVIEDLNIDKKTDELVGNMERD</sequence>
<dbReference type="GO" id="GO:0005680">
    <property type="term" value="C:anaphase-promoting complex"/>
    <property type="evidence" value="ECO:0007669"/>
    <property type="project" value="InterPro"/>
</dbReference>
<dbReference type="PANTHER" id="PTHR22526">
    <property type="entry name" value="ANAPHASE PROMOTING COMPLEX C SUBUNIT 15, PSEUDOGENE-RELATED"/>
    <property type="match status" value="1"/>
</dbReference>
<evidence type="ECO:0000256" key="3">
    <source>
        <dbReference type="ARBA" id="ARBA00022618"/>
    </source>
</evidence>
<evidence type="ECO:0008006" key="8">
    <source>
        <dbReference type="Google" id="ProtNLM"/>
    </source>
</evidence>
<comment type="similarity">
    <text evidence="2">Belongs to the APC15 family.</text>
</comment>
<dbReference type="PANTHER" id="PTHR22526:SF2">
    <property type="entry name" value="ANAPHASE PROMOTING COMPLEX C SUBUNIT 15, PSEUDOGENE-RELATED"/>
    <property type="match status" value="1"/>
</dbReference>
<dbReference type="GO" id="GO:0090266">
    <property type="term" value="P:regulation of mitotic cell cycle spindle assembly checkpoint"/>
    <property type="evidence" value="ECO:0007669"/>
    <property type="project" value="InterPro"/>
</dbReference>
<evidence type="ECO:0000313" key="7">
    <source>
        <dbReference type="EMBL" id="KOF83094.1"/>
    </source>
</evidence>
<evidence type="ECO:0000256" key="6">
    <source>
        <dbReference type="SAM" id="MobiDB-lite"/>
    </source>
</evidence>
<dbReference type="EMBL" id="KQ419574">
    <property type="protein sequence ID" value="KOF83094.1"/>
    <property type="molecule type" value="Genomic_DNA"/>
</dbReference>
<dbReference type="AlphaFoldDB" id="A0A0L8H1T2"/>
<evidence type="ECO:0000256" key="5">
    <source>
        <dbReference type="ARBA" id="ARBA00023306"/>
    </source>
</evidence>
<dbReference type="OrthoDB" id="6362917at2759"/>
<dbReference type="InterPro" id="IPR026182">
    <property type="entry name" value="ANAPC15"/>
</dbReference>
<accession>A0A0L8H1T2</accession>
<evidence type="ECO:0000256" key="4">
    <source>
        <dbReference type="ARBA" id="ARBA00022776"/>
    </source>
</evidence>
<organism evidence="7">
    <name type="scientific">Octopus bimaculoides</name>
    <name type="common">California two-spotted octopus</name>
    <dbReference type="NCBI Taxonomy" id="37653"/>
    <lineage>
        <taxon>Eukaryota</taxon>
        <taxon>Metazoa</taxon>
        <taxon>Spiralia</taxon>
        <taxon>Lophotrochozoa</taxon>
        <taxon>Mollusca</taxon>
        <taxon>Cephalopoda</taxon>
        <taxon>Coleoidea</taxon>
        <taxon>Octopodiformes</taxon>
        <taxon>Octopoda</taxon>
        <taxon>Incirrata</taxon>
        <taxon>Octopodidae</taxon>
        <taxon>Octopus</taxon>
    </lineage>
</organism>
<proteinExistence type="inferred from homology"/>
<evidence type="ECO:0000256" key="2">
    <source>
        <dbReference type="ARBA" id="ARBA00009618"/>
    </source>
</evidence>
<dbReference type="GO" id="GO:0051301">
    <property type="term" value="P:cell division"/>
    <property type="evidence" value="ECO:0007669"/>
    <property type="project" value="UniProtKB-KW"/>
</dbReference>
<dbReference type="STRING" id="37653.A0A0L8H1T2"/>
<evidence type="ECO:0000256" key="1">
    <source>
        <dbReference type="ARBA" id="ARBA00004906"/>
    </source>
</evidence>
<protein>
    <recommendedName>
        <fullName evidence="8">Anaphase-promoting complex subunit 15</fullName>
    </recommendedName>
</protein>
<reference evidence="7" key="1">
    <citation type="submission" date="2015-07" db="EMBL/GenBank/DDBJ databases">
        <title>MeaNS - Measles Nucleotide Surveillance Program.</title>
        <authorList>
            <person name="Tran T."/>
            <person name="Druce J."/>
        </authorList>
    </citation>
    <scope>NUCLEOTIDE SEQUENCE</scope>
    <source>
        <strain evidence="7">UCB-OBI-ISO-001</strain>
        <tissue evidence="7">Gonad</tissue>
    </source>
</reference>